<evidence type="ECO:0000256" key="18">
    <source>
        <dbReference type="PROSITE-ProRule" id="PRU00103"/>
    </source>
</evidence>
<dbReference type="InterPro" id="IPR035309">
    <property type="entry name" value="PSME4"/>
</dbReference>
<dbReference type="InterPro" id="IPR021843">
    <property type="entry name" value="PSME4_C"/>
</dbReference>
<evidence type="ECO:0000256" key="17">
    <source>
        <dbReference type="ARBA" id="ARBA00023242"/>
    </source>
</evidence>
<evidence type="ECO:0000256" key="3">
    <source>
        <dbReference type="ARBA" id="ARBA00004324"/>
    </source>
</evidence>
<dbReference type="FunFam" id="3.40.50.970:FF:000024">
    <property type="entry name" value="Pyruvate decarboxylase isozyme"/>
    <property type="match status" value="1"/>
</dbReference>
<dbReference type="Pfam" id="PF01328">
    <property type="entry name" value="Peroxidase_2"/>
    <property type="match status" value="1"/>
</dbReference>
<dbReference type="Pfam" id="PF11919">
    <property type="entry name" value="PSME4_C"/>
    <property type="match status" value="1"/>
</dbReference>
<dbReference type="SUPFAM" id="SSF52467">
    <property type="entry name" value="DHS-like NAD/FAD-binding domain"/>
    <property type="match status" value="1"/>
</dbReference>
<protein>
    <recommendedName>
        <fullName evidence="20">Heme haloperoxidase family profile domain-containing protein</fullName>
    </recommendedName>
</protein>
<keyword evidence="7" id="KW-0963">Cytoplasm</keyword>
<dbReference type="InterPro" id="IPR011989">
    <property type="entry name" value="ARM-like"/>
</dbReference>
<keyword evidence="15" id="KW-0234">DNA repair</keyword>
<evidence type="ECO:0000256" key="8">
    <source>
        <dbReference type="ARBA" id="ARBA00022723"/>
    </source>
</evidence>
<dbReference type="GO" id="GO:0016504">
    <property type="term" value="F:peptidase activator activity"/>
    <property type="evidence" value="ECO:0007669"/>
    <property type="project" value="InterPro"/>
</dbReference>
<feature type="domain" description="Heme haloperoxidase family profile" evidence="20">
    <location>
        <begin position="2504"/>
        <end position="2697"/>
    </location>
</feature>
<dbReference type="PROSITE" id="PS50077">
    <property type="entry name" value="HEAT_REPEAT"/>
    <property type="match status" value="1"/>
</dbReference>
<dbReference type="Proteomes" id="UP000663841">
    <property type="component" value="Unassembled WGS sequence"/>
</dbReference>
<evidence type="ECO:0000256" key="19">
    <source>
        <dbReference type="SAM" id="MobiDB-lite"/>
    </source>
</evidence>
<name>A0A8H2Y0U8_9AGAM</name>
<dbReference type="Gene3D" id="1.25.10.10">
    <property type="entry name" value="Leucine-rich Repeat Variant"/>
    <property type="match status" value="1"/>
</dbReference>
<dbReference type="Gene3D" id="3.40.50.970">
    <property type="match status" value="2"/>
</dbReference>
<keyword evidence="13" id="KW-0786">Thiamine pyrophosphate</keyword>
<gene>
    <name evidence="21" type="ORF">RDB_LOCUS91976</name>
</gene>
<dbReference type="InterPro" id="IPR016024">
    <property type="entry name" value="ARM-type_fold"/>
</dbReference>
<dbReference type="SUPFAM" id="SSF52518">
    <property type="entry name" value="Thiamin diphosphate-binding fold (THDP-binding)"/>
    <property type="match status" value="2"/>
</dbReference>
<comment type="cofactor">
    <cofactor evidence="1">
        <name>thiamine diphosphate</name>
        <dbReference type="ChEBI" id="CHEBI:58937"/>
    </cofactor>
</comment>
<dbReference type="Gene3D" id="3.40.50.1220">
    <property type="entry name" value="TPP-binding domain"/>
    <property type="match status" value="1"/>
</dbReference>
<dbReference type="InterPro" id="IPR012001">
    <property type="entry name" value="Thiamin_PyroP_enz_TPP-bd_dom"/>
</dbReference>
<dbReference type="InterPro" id="IPR021133">
    <property type="entry name" value="HEAT_type_2"/>
</dbReference>
<evidence type="ECO:0000256" key="6">
    <source>
        <dbReference type="ARBA" id="ARBA00007812"/>
    </source>
</evidence>
<evidence type="ECO:0000259" key="20">
    <source>
        <dbReference type="PROSITE" id="PS51405"/>
    </source>
</evidence>
<evidence type="ECO:0000256" key="7">
    <source>
        <dbReference type="ARBA" id="ARBA00022490"/>
    </source>
</evidence>
<dbReference type="InterPro" id="IPR000028">
    <property type="entry name" value="Chloroperoxidase"/>
</dbReference>
<dbReference type="GO" id="GO:0004601">
    <property type="term" value="F:peroxidase activity"/>
    <property type="evidence" value="ECO:0007669"/>
    <property type="project" value="InterPro"/>
</dbReference>
<dbReference type="InterPro" id="IPR000357">
    <property type="entry name" value="HEAT"/>
</dbReference>
<dbReference type="GO" id="GO:0000287">
    <property type="term" value="F:magnesium ion binding"/>
    <property type="evidence" value="ECO:0007669"/>
    <property type="project" value="InterPro"/>
</dbReference>
<dbReference type="InterPro" id="IPR055455">
    <property type="entry name" value="HEAT_PSME4"/>
</dbReference>
<dbReference type="InterPro" id="IPR011766">
    <property type="entry name" value="TPP_enzyme_TPP-bd"/>
</dbReference>
<keyword evidence="11" id="KW-0210">Decarboxylase</keyword>
<dbReference type="Pfam" id="PF02776">
    <property type="entry name" value="TPP_enzyme_N"/>
    <property type="match status" value="1"/>
</dbReference>
<evidence type="ECO:0000256" key="1">
    <source>
        <dbReference type="ARBA" id="ARBA00001964"/>
    </source>
</evidence>
<dbReference type="CDD" id="cd07038">
    <property type="entry name" value="TPP_PYR_PDC_IPDC_like"/>
    <property type="match status" value="1"/>
</dbReference>
<dbReference type="InterPro" id="IPR036851">
    <property type="entry name" value="Chloroperoxidase-like_sf"/>
</dbReference>
<evidence type="ECO:0000256" key="5">
    <source>
        <dbReference type="ARBA" id="ARBA00005739"/>
    </source>
</evidence>
<proteinExistence type="inferred from homology"/>
<keyword evidence="8" id="KW-0479">Metal-binding</keyword>
<dbReference type="GO" id="GO:0016831">
    <property type="term" value="F:carboxy-lyase activity"/>
    <property type="evidence" value="ECO:0007669"/>
    <property type="project" value="UniProtKB-KW"/>
</dbReference>
<dbReference type="GO" id="GO:0016607">
    <property type="term" value="C:nuclear speck"/>
    <property type="evidence" value="ECO:0007669"/>
    <property type="project" value="UniProtKB-SubCell"/>
</dbReference>
<evidence type="ECO:0000256" key="15">
    <source>
        <dbReference type="ARBA" id="ARBA00023204"/>
    </source>
</evidence>
<dbReference type="Pfam" id="PF23096">
    <property type="entry name" value="HEAT_PSME4"/>
    <property type="match status" value="1"/>
</dbReference>
<evidence type="ECO:0000256" key="16">
    <source>
        <dbReference type="ARBA" id="ARBA00023239"/>
    </source>
</evidence>
<dbReference type="FunFam" id="3.40.50.970:FF:000019">
    <property type="entry name" value="Pyruvate decarboxylase isozyme"/>
    <property type="match status" value="1"/>
</dbReference>
<keyword evidence="10" id="KW-0227">DNA damage</keyword>
<dbReference type="Gene3D" id="1.10.489.10">
    <property type="entry name" value="Chloroperoxidase-like"/>
    <property type="match status" value="1"/>
</dbReference>
<comment type="similarity">
    <text evidence="5">Belongs to the BLM10 family.</text>
</comment>
<evidence type="ECO:0000313" key="21">
    <source>
        <dbReference type="EMBL" id="CAE6439827.1"/>
    </source>
</evidence>
<evidence type="ECO:0000256" key="12">
    <source>
        <dbReference type="ARBA" id="ARBA00022842"/>
    </source>
</evidence>
<dbReference type="Pfam" id="PF02985">
    <property type="entry name" value="HEAT"/>
    <property type="match status" value="1"/>
</dbReference>
<sequence>MSNYPEKISLSLYIIERLKQLDCKQIFGVPGDFNLEFLDYIEDDDTLQWVGNANELNAAYAADGYARIKRSLSCIVTTYGVGELSALNGIAGAMSERVPVLHIVGVPSEALQQKHALLHHTLGDGVFSHFSKMSAPISAAMANLHTSATGTDGLPYEVDRVLATALTQCRPAYMTFPTNLHHVKVPSKNLSTPLPHPHSAPLTPAALLEEHVTDSQAEIELKLVVDEIQRLFEASHDPVVLVDACAERFGVENEVSKLVASTGVKFFTTPMAKGVLDESHEMFGGVYVGANSLPAVKELVEKSDLVIAVGALKSDFNSGSFSWGVDVRHTIELHSTHTQVGYAHYPAVTFRALLPALNARLAESIGKHGPKGEFGTTRKQENLKLAEEQQAQAAEGPIKEVATENAQKFGKEAITQAYLWPRMGKWYRENDIIVSETGTSNFGIIDVPVPKNTSVVSQVLWGSIGYSVGAALGCALAAKEQGDRRVILFVGDGSLQLTLQEIGTMIRHGLNPYIFVLNNDGYEIERCIHGPTRKYNDIQPYNHQLLLQLLSKPDGSQPTKSYKVQTQAELDALLTDETFNKRETIQLIELMMPRDDVPRALLTQAQLTANANAGFFEMSEMSDDHVNSGDSESASIAVYRAHLPYETETPEEMNKLLESIVARIVVCVRTKEWEMLGNWNHRLQGWMSLKYPMPRELRARLAKLYYGLCLLPGIEPSRYQEWADILGQLIYVKAGHKLRLELDELQLDWLPLWRRCQREIWPSQRAMDSSRNVMNILLYVAEVSRIYYPPGEIPKMLDEFIPLVTQDSIQTMIIVITSFISPSHPDIYLPALFKIWEAFNSTVVDDRLIHVMGNLAEEHCAGKDGRWGEGSTERRDVGIFTEQQWTLLMSKCLGSMSVPVGQSHSSSSTSSHADKSTRQPTKVKKNDSRTQSLAILLVYSMALDGPVRAQDSAAGFVAGSRALDSLDKLITSVESFFHPSNVGQWTLLLVSFLQRITYEFNRRWYEETSSKCKTPREWRLNQSMKRAFVSILKIPALLAIFSKDQIASSFAQGSLKSMIMLEPQLLMPDILERAYSGLESVNETHRTTVVMNSLTGIALPLASSQHWLGGQKHIVPLLEMSIPGIDLNDPGKTICACMLIVSILQYVKIGDLTQYETIPIPETSYKVETIDPDVPAGPFTPMGVEEEDSLTRQSTGAFSDWITSFFRRVFHLLENLPEEGSNKKTGGKSEEQVLKALRSALDVVTYHLSDPMFDLVLNLVFDYASTNARANSIRAFGYVVSCLSRARPKDTLAKFLPHCVRQVEIELAAGASSVRTTAAHAVISSDTTLLWNMGILRGILGYGGPELLHHKEDILKLFKLLIQHCFNERGYSGTGRIISKVLHTLTSIYPLHSYFLNSDDWYNPEMDQVHNRKWGTVMEAKDVTLEWHVPSTKEIDLAIEILDQVVGPSIQAFNAGIDAPDSQRDGVWRNDLCRHLHVIRSAWGGLAMIIWLDKSRAVNPLLDESIETEELIPQAMPIKSGFALQDPRDYRYQRVLRHRARFGQLLHHAATALKSANTEDHIDLVMSVLRGVDTFLLDYSVTRDTYAGVAKQYELAKQLTRLHAKQKAFPRLVWIKRAQSYHALRCHFASMYQRRSELDDQIINDLFDFSVSAYTRIRRQAQAVLHTIVGYYVRSTRMVVTRAFEELEKQVKLEKSSDPDKLKGALHVIWNKAIIGWIASRSDYRGPFLLAVMACQSQDKLSIQKTIASLINEVIPKLAPELFETYSLTHDDNSLDDILIALEGAGLSLADQQLLSRVTAKRSNRISKYNTDYAIMTKEIAQVCLKPRTHWRYLQFGLRVLSATLRKDDVPADIVVQAFANNATSDFATLRWYAQRALVKVMKHIKLRTYSPNDVYGPLVNPLQRSIDVQDGHALLESLKTSCSYGDQSAIFVDWIDDTGFIAWTPSIKAYVMPPDDNTLAWDPTSTSALHIIEETINNTSFWEKLAQLYSQESSRGNSSIELRDDNIDFIKSLFKMFGGLPLPTLLDTLDGLWKEDDKFKLRAAAEIMCGVMRGSKHWPKDAHSQLWTWVEERLQQIFDRIKPDTLRIWEGMLTTQITKRDPRRHQGLVDLIKNLPVDFDNESAFSVNKTISTRCILVEELGKRLGNWLDDYLVTLFDHVDNIHSEIRSAIAQNIHCIKQAQWHPLYPSVSQFLDACRNESDPFQIRQTAHIDKIEALVSQFPRWRLERLPPPKVNQSQYDKCGLTVLQWIWSAGHAADAPSIFPYVMPLLPEMFQMSNLNDSSELMMYSNAVLYLLSAVTPPLDYVEPIVNELIHAITSSPLWRVRLNALPILQVFYFRNLPSMTDAIITRIIGVLLECLKDDNVEVRQMAAKTLAGLLRCSKRDKIPELKNQFVRIVKRSKLPGRKDPGYSEAIRVLHSAILGLCSLIDVYPYSVEKWMPPLCEVLARHTYDPAPISTTIRKCASDFKKSHTDTWHIDQLMFNEDEAAAFSTMLSGTSYSPGHEFQPPTPEDSRSPCPALNAAANHNYLPHSGKNLGFFQLCKAVHEVYGLSYPLAAALSIGGILLCGSKGKLDLAQLAKHNKIEHDGSLAHEDLADGDNKNVCPRLVNELVGESTDGHGLSLHDLARVRTRRERRPMDAMHERLAQGESVLSVMVIGDGKQISCDAVKAWFGEERLPSGWTPQRSMGLFSVLRLTRMFGRLVDDVKQGEKSA</sequence>
<keyword evidence="12" id="KW-0460">Magnesium</keyword>
<dbReference type="GO" id="GO:0070628">
    <property type="term" value="F:proteasome binding"/>
    <property type="evidence" value="ECO:0007669"/>
    <property type="project" value="InterPro"/>
</dbReference>
<comment type="similarity">
    <text evidence="6">Belongs to the TPP enzyme family.</text>
</comment>
<comment type="subcellular location">
    <subcellularLocation>
        <location evidence="4">Cytoplasm</location>
    </subcellularLocation>
    <subcellularLocation>
        <location evidence="2">Mitochondrion</location>
    </subcellularLocation>
    <subcellularLocation>
        <location evidence="3">Nucleus speckle</location>
    </subcellularLocation>
</comment>
<evidence type="ECO:0000256" key="14">
    <source>
        <dbReference type="ARBA" id="ARBA00023128"/>
    </source>
</evidence>
<dbReference type="Pfam" id="PF00205">
    <property type="entry name" value="TPP_enzyme_M"/>
    <property type="match status" value="1"/>
</dbReference>
<dbReference type="InterPro" id="IPR047213">
    <property type="entry name" value="TPP_PYR_PDC_IPDC-like"/>
</dbReference>
<evidence type="ECO:0000256" key="4">
    <source>
        <dbReference type="ARBA" id="ARBA00004496"/>
    </source>
</evidence>
<dbReference type="GO" id="GO:0010499">
    <property type="term" value="P:proteasomal ubiquitin-independent protein catabolic process"/>
    <property type="evidence" value="ECO:0007669"/>
    <property type="project" value="TreeGrafter"/>
</dbReference>
<accession>A0A8H2Y0U8</accession>
<dbReference type="GO" id="GO:0005739">
    <property type="term" value="C:mitochondrion"/>
    <property type="evidence" value="ECO:0007669"/>
    <property type="project" value="UniProtKB-SubCell"/>
</dbReference>
<evidence type="ECO:0000256" key="11">
    <source>
        <dbReference type="ARBA" id="ARBA00022793"/>
    </source>
</evidence>
<evidence type="ECO:0000256" key="10">
    <source>
        <dbReference type="ARBA" id="ARBA00022763"/>
    </source>
</evidence>
<keyword evidence="16" id="KW-0456">Lyase</keyword>
<keyword evidence="14" id="KW-0496">Mitochondrion</keyword>
<dbReference type="PANTHER" id="PTHR32170">
    <property type="entry name" value="PROTEASOME ACTIVATOR COMPLEX SUBUNIT 4"/>
    <property type="match status" value="1"/>
</dbReference>
<evidence type="ECO:0000313" key="22">
    <source>
        <dbReference type="Proteomes" id="UP000663841"/>
    </source>
</evidence>
<comment type="caution">
    <text evidence="21">The sequence shown here is derived from an EMBL/GenBank/DDBJ whole genome shotgun (WGS) entry which is preliminary data.</text>
</comment>
<evidence type="ECO:0000256" key="2">
    <source>
        <dbReference type="ARBA" id="ARBA00004173"/>
    </source>
</evidence>
<dbReference type="InterPro" id="IPR032430">
    <property type="entry name" value="Blm10_mid"/>
</dbReference>
<evidence type="ECO:0000256" key="13">
    <source>
        <dbReference type="ARBA" id="ARBA00023052"/>
    </source>
</evidence>
<dbReference type="GO" id="GO:0006281">
    <property type="term" value="P:DNA repair"/>
    <property type="evidence" value="ECO:0007669"/>
    <property type="project" value="UniProtKB-KW"/>
</dbReference>
<dbReference type="PANTHER" id="PTHR32170:SF3">
    <property type="entry name" value="PROTEASOME ACTIVATOR COMPLEX SUBUNIT 4"/>
    <property type="match status" value="1"/>
</dbReference>
<dbReference type="EMBL" id="CAJMWW010000092">
    <property type="protein sequence ID" value="CAE6439827.1"/>
    <property type="molecule type" value="Genomic_DNA"/>
</dbReference>
<keyword evidence="17" id="KW-0539">Nucleus</keyword>
<dbReference type="GO" id="GO:0030976">
    <property type="term" value="F:thiamine pyrophosphate binding"/>
    <property type="evidence" value="ECO:0007669"/>
    <property type="project" value="InterPro"/>
</dbReference>
<keyword evidence="9" id="KW-0677">Repeat</keyword>
<organism evidence="21 22">
    <name type="scientific">Rhizoctonia solani</name>
    <dbReference type="NCBI Taxonomy" id="456999"/>
    <lineage>
        <taxon>Eukaryota</taxon>
        <taxon>Fungi</taxon>
        <taxon>Dikarya</taxon>
        <taxon>Basidiomycota</taxon>
        <taxon>Agaricomycotina</taxon>
        <taxon>Agaricomycetes</taxon>
        <taxon>Cantharellales</taxon>
        <taxon>Ceratobasidiaceae</taxon>
        <taxon>Rhizoctonia</taxon>
    </lineage>
</organism>
<feature type="region of interest" description="Disordered" evidence="19">
    <location>
        <begin position="899"/>
        <end position="927"/>
    </location>
</feature>
<evidence type="ECO:0000256" key="9">
    <source>
        <dbReference type="ARBA" id="ARBA00022737"/>
    </source>
</evidence>
<dbReference type="Pfam" id="PF02775">
    <property type="entry name" value="TPP_enzyme_C"/>
    <property type="match status" value="1"/>
</dbReference>
<feature type="repeat" description="HEAT" evidence="18">
    <location>
        <begin position="2354"/>
        <end position="2392"/>
    </location>
</feature>
<dbReference type="InterPro" id="IPR029061">
    <property type="entry name" value="THDP-binding"/>
</dbReference>
<dbReference type="SUPFAM" id="SSF48371">
    <property type="entry name" value="ARM repeat"/>
    <property type="match status" value="2"/>
</dbReference>
<dbReference type="CDD" id="cd02005">
    <property type="entry name" value="TPP_PDC_IPDC"/>
    <property type="match status" value="1"/>
</dbReference>
<dbReference type="InterPro" id="IPR047214">
    <property type="entry name" value="TPP_PDC_IPDC"/>
</dbReference>
<dbReference type="PROSITE" id="PS51405">
    <property type="entry name" value="HEME_HALOPEROXIDASE"/>
    <property type="match status" value="1"/>
</dbReference>
<dbReference type="Pfam" id="PF16507">
    <property type="entry name" value="HEAT_PSME4_mid"/>
    <property type="match status" value="1"/>
</dbReference>
<dbReference type="InterPro" id="IPR012000">
    <property type="entry name" value="Thiamin_PyroP_enz_cen_dom"/>
</dbReference>
<reference evidence="21" key="1">
    <citation type="submission" date="2021-01" db="EMBL/GenBank/DDBJ databases">
        <authorList>
            <person name="Kaushik A."/>
        </authorList>
    </citation>
    <scope>NUCLEOTIDE SEQUENCE</scope>
    <source>
        <strain evidence="21">AG3-T5</strain>
    </source>
</reference>
<dbReference type="GO" id="GO:0005829">
    <property type="term" value="C:cytosol"/>
    <property type="evidence" value="ECO:0007669"/>
    <property type="project" value="TreeGrafter"/>
</dbReference>
<dbReference type="SUPFAM" id="SSF47571">
    <property type="entry name" value="Cloroperoxidase"/>
    <property type="match status" value="1"/>
</dbReference>
<dbReference type="InterPro" id="IPR029035">
    <property type="entry name" value="DHS-like_NAD/FAD-binding_dom"/>
</dbReference>
<feature type="compositionally biased region" description="Low complexity" evidence="19">
    <location>
        <begin position="899"/>
        <end position="911"/>
    </location>
</feature>